<dbReference type="InterPro" id="IPR016177">
    <property type="entry name" value="DNA-bd_dom_sf"/>
</dbReference>
<dbReference type="Pfam" id="PF00847">
    <property type="entry name" value="AP2"/>
    <property type="match status" value="1"/>
</dbReference>
<dbReference type="Gramene" id="LPERR04G09480.1">
    <property type="protein sequence ID" value="LPERR04G09480.1"/>
    <property type="gene ID" value="LPERR04G09480"/>
</dbReference>
<dbReference type="GO" id="GO:0003677">
    <property type="term" value="F:DNA binding"/>
    <property type="evidence" value="ECO:0007669"/>
    <property type="project" value="UniProtKB-KW"/>
</dbReference>
<dbReference type="eggNOG" id="ENOG502RZR5">
    <property type="taxonomic scope" value="Eukaryota"/>
</dbReference>
<protein>
    <recommendedName>
        <fullName evidence="6">AP2/ERF domain-containing protein</fullName>
    </recommendedName>
</protein>
<evidence type="ECO:0000256" key="2">
    <source>
        <dbReference type="ARBA" id="ARBA00023015"/>
    </source>
</evidence>
<dbReference type="PANTHER" id="PTHR31190">
    <property type="entry name" value="DNA-BINDING DOMAIN"/>
    <property type="match status" value="1"/>
</dbReference>
<dbReference type="SMART" id="SM00380">
    <property type="entry name" value="AP2"/>
    <property type="match status" value="1"/>
</dbReference>
<sequence length="234" mass="24207">MALSEPELAAETEAIVSALTHVVACGGEENAVAAVSTTAAATTMTWRANVSGNDDDVAMMTATAARKYRGVRRRPWGKWAAEIRDPQRAARVWLGTFATAEDAARAYDAAALRFRGSRARLNFPEDACRLRRPATAPAPMPSHSPLAAGDVAVADYLDYSRILAGPTTPSCDGFFAGGGGGEVNGRFLRSWSIGTSPSSSGSGGGAAAGAGDLFHGGNNGWEQGTDGGGYNGFY</sequence>
<evidence type="ECO:0000256" key="5">
    <source>
        <dbReference type="ARBA" id="ARBA00023242"/>
    </source>
</evidence>
<keyword evidence="4" id="KW-0804">Transcription</keyword>
<dbReference type="InterPro" id="IPR044808">
    <property type="entry name" value="ERF_plant"/>
</dbReference>
<dbReference type="GO" id="GO:0003700">
    <property type="term" value="F:DNA-binding transcription factor activity"/>
    <property type="evidence" value="ECO:0007669"/>
    <property type="project" value="InterPro"/>
</dbReference>
<keyword evidence="2" id="KW-0805">Transcription regulation</keyword>
<keyword evidence="3" id="KW-0238">DNA-binding</keyword>
<comment type="subcellular location">
    <subcellularLocation>
        <location evidence="1">Nucleus</location>
    </subcellularLocation>
</comment>
<dbReference type="STRING" id="77586.A0A0D9W4Z0"/>
<keyword evidence="8" id="KW-1185">Reference proteome</keyword>
<dbReference type="GO" id="GO:0009873">
    <property type="term" value="P:ethylene-activated signaling pathway"/>
    <property type="evidence" value="ECO:0007669"/>
    <property type="project" value="InterPro"/>
</dbReference>
<evidence type="ECO:0000313" key="8">
    <source>
        <dbReference type="Proteomes" id="UP000032180"/>
    </source>
</evidence>
<dbReference type="AlphaFoldDB" id="A0A0D9W4Z0"/>
<feature type="domain" description="AP2/ERF" evidence="6">
    <location>
        <begin position="67"/>
        <end position="124"/>
    </location>
</feature>
<dbReference type="GO" id="GO:0005634">
    <property type="term" value="C:nucleus"/>
    <property type="evidence" value="ECO:0007669"/>
    <property type="project" value="UniProtKB-SubCell"/>
</dbReference>
<dbReference type="Gene3D" id="3.30.730.10">
    <property type="entry name" value="AP2/ERF domain"/>
    <property type="match status" value="1"/>
</dbReference>
<reference evidence="7 8" key="1">
    <citation type="submission" date="2012-08" db="EMBL/GenBank/DDBJ databases">
        <title>Oryza genome evolution.</title>
        <authorList>
            <person name="Wing R.A."/>
        </authorList>
    </citation>
    <scope>NUCLEOTIDE SEQUENCE</scope>
</reference>
<dbReference type="EnsemblPlants" id="LPERR04G09480.1">
    <property type="protein sequence ID" value="LPERR04G09480.1"/>
    <property type="gene ID" value="LPERR04G09480"/>
</dbReference>
<evidence type="ECO:0000259" key="6">
    <source>
        <dbReference type="PROSITE" id="PS51032"/>
    </source>
</evidence>
<organism evidence="7 8">
    <name type="scientific">Leersia perrieri</name>
    <dbReference type="NCBI Taxonomy" id="77586"/>
    <lineage>
        <taxon>Eukaryota</taxon>
        <taxon>Viridiplantae</taxon>
        <taxon>Streptophyta</taxon>
        <taxon>Embryophyta</taxon>
        <taxon>Tracheophyta</taxon>
        <taxon>Spermatophyta</taxon>
        <taxon>Magnoliopsida</taxon>
        <taxon>Liliopsida</taxon>
        <taxon>Poales</taxon>
        <taxon>Poaceae</taxon>
        <taxon>BOP clade</taxon>
        <taxon>Oryzoideae</taxon>
        <taxon>Oryzeae</taxon>
        <taxon>Oryzinae</taxon>
        <taxon>Leersia</taxon>
    </lineage>
</organism>
<dbReference type="InterPro" id="IPR001471">
    <property type="entry name" value="AP2/ERF_dom"/>
</dbReference>
<dbReference type="PRINTS" id="PR00367">
    <property type="entry name" value="ETHRSPELEMNT"/>
</dbReference>
<dbReference type="FunFam" id="3.30.730.10:FF:000001">
    <property type="entry name" value="Ethylene-responsive transcription factor 2"/>
    <property type="match status" value="1"/>
</dbReference>
<dbReference type="SUPFAM" id="SSF54171">
    <property type="entry name" value="DNA-binding domain"/>
    <property type="match status" value="1"/>
</dbReference>
<dbReference type="Proteomes" id="UP000032180">
    <property type="component" value="Chromosome 4"/>
</dbReference>
<proteinExistence type="predicted"/>
<reference evidence="8" key="2">
    <citation type="submission" date="2013-12" db="EMBL/GenBank/DDBJ databases">
        <authorList>
            <person name="Yu Y."/>
            <person name="Lee S."/>
            <person name="de Baynast K."/>
            <person name="Wissotski M."/>
            <person name="Liu L."/>
            <person name="Talag J."/>
            <person name="Goicoechea J."/>
            <person name="Angelova A."/>
            <person name="Jetty R."/>
            <person name="Kudrna D."/>
            <person name="Golser W."/>
            <person name="Rivera L."/>
            <person name="Zhang J."/>
            <person name="Wing R."/>
        </authorList>
    </citation>
    <scope>NUCLEOTIDE SEQUENCE</scope>
</reference>
<evidence type="ECO:0000313" key="7">
    <source>
        <dbReference type="EnsemblPlants" id="LPERR04G09480.1"/>
    </source>
</evidence>
<evidence type="ECO:0000256" key="3">
    <source>
        <dbReference type="ARBA" id="ARBA00023125"/>
    </source>
</evidence>
<dbReference type="CDD" id="cd00018">
    <property type="entry name" value="AP2"/>
    <property type="match status" value="1"/>
</dbReference>
<dbReference type="HOGENOM" id="CLU_042594_4_0_1"/>
<evidence type="ECO:0000256" key="1">
    <source>
        <dbReference type="ARBA" id="ARBA00004123"/>
    </source>
</evidence>
<evidence type="ECO:0000256" key="4">
    <source>
        <dbReference type="ARBA" id="ARBA00023163"/>
    </source>
</evidence>
<dbReference type="InterPro" id="IPR036955">
    <property type="entry name" value="AP2/ERF_dom_sf"/>
</dbReference>
<keyword evidence="5" id="KW-0539">Nucleus</keyword>
<dbReference type="PROSITE" id="PS51032">
    <property type="entry name" value="AP2_ERF"/>
    <property type="match status" value="1"/>
</dbReference>
<accession>A0A0D9W4Z0</accession>
<name>A0A0D9W4Z0_9ORYZ</name>
<dbReference type="PANTHER" id="PTHR31190:SF160">
    <property type="entry name" value="OSJNBA0042L16.9 PROTEIN"/>
    <property type="match status" value="1"/>
</dbReference>
<reference evidence="7" key="3">
    <citation type="submission" date="2015-04" db="UniProtKB">
        <authorList>
            <consortium name="EnsemblPlants"/>
        </authorList>
    </citation>
    <scope>IDENTIFICATION</scope>
</reference>